<evidence type="ECO:0000256" key="2">
    <source>
        <dbReference type="ARBA" id="ARBA00022603"/>
    </source>
</evidence>
<dbReference type="CDD" id="cd18093">
    <property type="entry name" value="SpoU-like_TrmJ"/>
    <property type="match status" value="1"/>
</dbReference>
<dbReference type="PANTHER" id="PTHR42786">
    <property type="entry name" value="TRNA/RRNA METHYLTRANSFERASE"/>
    <property type="match status" value="1"/>
</dbReference>
<dbReference type="GO" id="GO:0005829">
    <property type="term" value="C:cytosol"/>
    <property type="evidence" value="ECO:0007669"/>
    <property type="project" value="TreeGrafter"/>
</dbReference>
<dbReference type="InterPro" id="IPR001537">
    <property type="entry name" value="SpoU_MeTrfase"/>
</dbReference>
<dbReference type="FunFam" id="3.40.1280.10:FF:000006">
    <property type="entry name" value="Uncharacterized tRNA/rRNA methyltransferase HI_0380"/>
    <property type="match status" value="1"/>
</dbReference>
<comment type="catalytic activity">
    <reaction evidence="5">
        <text>cytidine(32) in tRNA + S-adenosyl-L-methionine = 2'-O-methylcytidine(32) in tRNA + S-adenosyl-L-homocysteine + H(+)</text>
        <dbReference type="Rhea" id="RHEA:42932"/>
        <dbReference type="Rhea" id="RHEA-COMP:10288"/>
        <dbReference type="Rhea" id="RHEA-COMP:10289"/>
        <dbReference type="ChEBI" id="CHEBI:15378"/>
        <dbReference type="ChEBI" id="CHEBI:57856"/>
        <dbReference type="ChEBI" id="CHEBI:59789"/>
        <dbReference type="ChEBI" id="CHEBI:74495"/>
        <dbReference type="ChEBI" id="CHEBI:82748"/>
        <dbReference type="EC" id="2.1.1.200"/>
    </reaction>
</comment>
<dbReference type="Gene3D" id="3.40.1280.10">
    <property type="match status" value="1"/>
</dbReference>
<dbReference type="InterPro" id="IPR029026">
    <property type="entry name" value="tRNA_m1G_MTases_N"/>
</dbReference>
<gene>
    <name evidence="5" type="primary">trmJ</name>
    <name evidence="7" type="ORF">SAMN02745130_03562</name>
</gene>
<keyword evidence="2 5" id="KW-0489">Methyltransferase</keyword>
<dbReference type="InterPro" id="IPR029028">
    <property type="entry name" value="Alpha/beta_knot_MTases"/>
</dbReference>
<comment type="subcellular location">
    <subcellularLocation>
        <location evidence="5">Cytoplasm</location>
    </subcellularLocation>
</comment>
<dbReference type="STRING" id="92487.SAMN02745130_03562"/>
<keyword evidence="8" id="KW-1185">Reference proteome</keyword>
<dbReference type="GO" id="GO:0002128">
    <property type="term" value="P:tRNA nucleoside ribose methylation"/>
    <property type="evidence" value="ECO:0007669"/>
    <property type="project" value="TreeGrafter"/>
</dbReference>
<keyword evidence="5" id="KW-0963">Cytoplasm</keyword>
<evidence type="ECO:0000313" key="7">
    <source>
        <dbReference type="EMBL" id="SKA93779.1"/>
    </source>
</evidence>
<dbReference type="EC" id="2.1.1.200" evidence="5"/>
<evidence type="ECO:0000256" key="3">
    <source>
        <dbReference type="ARBA" id="ARBA00022679"/>
    </source>
</evidence>
<evidence type="ECO:0000313" key="8">
    <source>
        <dbReference type="Proteomes" id="UP000190460"/>
    </source>
</evidence>
<sequence>MTQPLDQICIVMIQTSHPGNIGSAARAMKTMGIHDLRLVNPTRFHSPETKALASGADDILEQARLCSSLQAALADCHYVIGTSARSERSLPWPQMDARECGQWVAEHLPQQKIALVFGRERTGLTNEELEHCQALVHIPMAFDFFSLNIAAAIQIICYECMMATRQIQASKPPEVTSAKGLEEPATTAAMESFFIHLEQALVEVEYLDPDNPRLLMRRLRRLFGRINPTQSEVNILRGILSAFQGRKFIRRSSADQINVRNT</sequence>
<dbReference type="GO" id="GO:0160206">
    <property type="term" value="F:tRNA (cytidine(32)/uridine(32)-2'-O)-methyltransferase activity"/>
    <property type="evidence" value="ECO:0007669"/>
    <property type="project" value="UniProtKB-EC"/>
</dbReference>
<dbReference type="OrthoDB" id="9806346at2"/>
<dbReference type="SUPFAM" id="SSF75217">
    <property type="entry name" value="alpha/beta knot"/>
    <property type="match status" value="1"/>
</dbReference>
<dbReference type="EMBL" id="FUYB01000025">
    <property type="protein sequence ID" value="SKA93779.1"/>
    <property type="molecule type" value="Genomic_DNA"/>
</dbReference>
<proteinExistence type="inferred from homology"/>
<evidence type="ECO:0000259" key="6">
    <source>
        <dbReference type="Pfam" id="PF00588"/>
    </source>
</evidence>
<keyword evidence="3 7" id="KW-0808">Transferase</keyword>
<dbReference type="Gene3D" id="1.10.8.590">
    <property type="match status" value="1"/>
</dbReference>
<dbReference type="PIRSF" id="PIRSF004808">
    <property type="entry name" value="LasT"/>
    <property type="match status" value="1"/>
</dbReference>
<evidence type="ECO:0000256" key="1">
    <source>
        <dbReference type="ARBA" id="ARBA00007228"/>
    </source>
</evidence>
<comment type="subunit">
    <text evidence="5">Homodimer.</text>
</comment>
<dbReference type="InterPro" id="IPR004384">
    <property type="entry name" value="RNA_MeTrfase_TrmJ/LasT"/>
</dbReference>
<comment type="similarity">
    <text evidence="1">Belongs to the class IV-like SAM-binding methyltransferase superfamily. RNA methyltransferase TrmH family.</text>
</comment>
<dbReference type="NCBIfam" id="TIGR00050">
    <property type="entry name" value="rRNA_methyl_1"/>
    <property type="match status" value="1"/>
</dbReference>
<evidence type="ECO:0000256" key="5">
    <source>
        <dbReference type="RuleBase" id="RU362024"/>
    </source>
</evidence>
<evidence type="ECO:0000256" key="4">
    <source>
        <dbReference type="ARBA" id="ARBA00022691"/>
    </source>
</evidence>
<dbReference type="Proteomes" id="UP000190460">
    <property type="component" value="Unassembled WGS sequence"/>
</dbReference>
<organism evidence="7 8">
    <name type="scientific">Thiothrix eikelboomii</name>
    <dbReference type="NCBI Taxonomy" id="92487"/>
    <lineage>
        <taxon>Bacteria</taxon>
        <taxon>Pseudomonadati</taxon>
        <taxon>Pseudomonadota</taxon>
        <taxon>Gammaproteobacteria</taxon>
        <taxon>Thiotrichales</taxon>
        <taxon>Thiotrichaceae</taxon>
        <taxon>Thiothrix</taxon>
    </lineage>
</organism>
<dbReference type="PANTHER" id="PTHR42786:SF2">
    <property type="entry name" value="TRNA (CYTIDINE_URIDINE-2'-O-)-METHYLTRANSFERASE TRMJ"/>
    <property type="match status" value="1"/>
</dbReference>
<comment type="catalytic activity">
    <reaction evidence="5">
        <text>uridine(32) in tRNA + S-adenosyl-L-methionine = 2'-O-methyluridine(32) in tRNA + S-adenosyl-L-homocysteine + H(+)</text>
        <dbReference type="Rhea" id="RHEA:42936"/>
        <dbReference type="Rhea" id="RHEA-COMP:10107"/>
        <dbReference type="Rhea" id="RHEA-COMP:10290"/>
        <dbReference type="ChEBI" id="CHEBI:15378"/>
        <dbReference type="ChEBI" id="CHEBI:57856"/>
        <dbReference type="ChEBI" id="CHEBI:59789"/>
        <dbReference type="ChEBI" id="CHEBI:65315"/>
        <dbReference type="ChEBI" id="CHEBI:74478"/>
        <dbReference type="EC" id="2.1.1.200"/>
    </reaction>
</comment>
<keyword evidence="4 5" id="KW-0949">S-adenosyl-L-methionine</keyword>
<name>A0A1T4XW31_9GAMM</name>
<accession>A0A1T4XW31</accession>
<dbReference type="GO" id="GO:0003723">
    <property type="term" value="F:RNA binding"/>
    <property type="evidence" value="ECO:0007669"/>
    <property type="project" value="InterPro"/>
</dbReference>
<keyword evidence="5" id="KW-0819">tRNA processing</keyword>
<dbReference type="RefSeq" id="WP_078924004.1">
    <property type="nucleotide sequence ID" value="NZ_FUYB01000025.1"/>
</dbReference>
<protein>
    <recommendedName>
        <fullName evidence="5">tRNA (cytidine/uridine-2'-O-)-methyltransferase TrmJ</fullName>
        <ecNumber evidence="5">2.1.1.200</ecNumber>
    </recommendedName>
    <alternativeName>
        <fullName evidence="5">tRNA (cytidine(32)/uridine(32)-2'-O)-methyltransferase</fullName>
    </alternativeName>
    <alternativeName>
        <fullName evidence="5">tRNA Cm32/Um32 methyltransferase</fullName>
    </alternativeName>
</protein>
<dbReference type="GO" id="GO:0106339">
    <property type="term" value="F:tRNA (cytidine(32)-2'-O)-methyltransferase activity"/>
    <property type="evidence" value="ECO:0007669"/>
    <property type="project" value="RHEA"/>
</dbReference>
<comment type="function">
    <text evidence="5">Catalyzes the formation of 2'O-methylated cytidine (Cm32) or 2'O-methylated uridine (Um32) at position 32 in tRNA.</text>
</comment>
<dbReference type="AlphaFoldDB" id="A0A1T4XW31"/>
<dbReference type="Pfam" id="PF00588">
    <property type="entry name" value="SpoU_methylase"/>
    <property type="match status" value="1"/>
</dbReference>
<feature type="domain" description="tRNA/rRNA methyltransferase SpoU type" evidence="6">
    <location>
        <begin position="8"/>
        <end position="158"/>
    </location>
</feature>
<reference evidence="7 8" key="1">
    <citation type="submission" date="2017-02" db="EMBL/GenBank/DDBJ databases">
        <authorList>
            <person name="Peterson S.W."/>
        </authorList>
    </citation>
    <scope>NUCLEOTIDE SEQUENCE [LARGE SCALE GENOMIC DNA]</scope>
    <source>
        <strain evidence="7 8">ATCC 49788</strain>
    </source>
</reference>